<name>A0A964BRI2_9CYAN</name>
<organism evidence="2 3">
    <name type="scientific">Waterburya agarophytonicola KI4</name>
    <dbReference type="NCBI Taxonomy" id="2874699"/>
    <lineage>
        <taxon>Bacteria</taxon>
        <taxon>Bacillati</taxon>
        <taxon>Cyanobacteriota</taxon>
        <taxon>Cyanophyceae</taxon>
        <taxon>Pleurocapsales</taxon>
        <taxon>Hyellaceae</taxon>
        <taxon>Waterburya</taxon>
        <taxon>Waterburya agarophytonicola</taxon>
    </lineage>
</organism>
<reference evidence="2" key="1">
    <citation type="journal article" date="2021" name="Antonie Van Leeuwenhoek">
        <title>Draft genome and description of Waterburya agarophytonicola gen. nov. sp. nov. (Pleurocapsales, Cyanobacteria): a seaweed symbiont.</title>
        <authorList>
            <person name="Bonthond G."/>
            <person name="Shalygin S."/>
            <person name="Bayer T."/>
            <person name="Weinberger F."/>
        </authorList>
    </citation>
    <scope>NUCLEOTIDE SEQUENCE</scope>
    <source>
        <strain evidence="2">KI4</strain>
    </source>
</reference>
<feature type="transmembrane region" description="Helical" evidence="1">
    <location>
        <begin position="20"/>
        <end position="39"/>
    </location>
</feature>
<dbReference type="InterPro" id="IPR007563">
    <property type="entry name" value="DUF554"/>
</dbReference>
<evidence type="ECO:0000313" key="2">
    <source>
        <dbReference type="EMBL" id="MCC0177412.1"/>
    </source>
</evidence>
<keyword evidence="3" id="KW-1185">Reference proteome</keyword>
<gene>
    <name evidence="2" type="ORF">I4641_10530</name>
</gene>
<dbReference type="Proteomes" id="UP000729733">
    <property type="component" value="Unassembled WGS sequence"/>
</dbReference>
<protein>
    <submittedName>
        <fullName evidence="2">DUF554 family protein</fullName>
    </submittedName>
</protein>
<keyword evidence="1" id="KW-1133">Transmembrane helix</keyword>
<comment type="caution">
    <text evidence="2">The sequence shown here is derived from an EMBL/GenBank/DDBJ whole genome shotgun (WGS) entry which is preliminary data.</text>
</comment>
<dbReference type="AlphaFoldDB" id="A0A964BRI2"/>
<dbReference type="RefSeq" id="WP_229640475.1">
    <property type="nucleotide sequence ID" value="NZ_JADWDC010000021.1"/>
</dbReference>
<proteinExistence type="predicted"/>
<dbReference type="EMBL" id="JADWDC010000021">
    <property type="protein sequence ID" value="MCC0177412.1"/>
    <property type="molecule type" value="Genomic_DNA"/>
</dbReference>
<evidence type="ECO:0000256" key="1">
    <source>
        <dbReference type="SAM" id="Phobius"/>
    </source>
</evidence>
<accession>A0A964BRI2</accession>
<evidence type="ECO:0000313" key="3">
    <source>
        <dbReference type="Proteomes" id="UP000729733"/>
    </source>
</evidence>
<sequence length="65" mass="6887">MVTSVLVGTSVPDAENSPYLLIITGVGGLMIMAIGCNLLELVKIRVGSFLPAIAIAPLIYFLFSY</sequence>
<keyword evidence="1" id="KW-0472">Membrane</keyword>
<dbReference type="Pfam" id="PF04474">
    <property type="entry name" value="DUF554"/>
    <property type="match status" value="1"/>
</dbReference>
<feature type="transmembrane region" description="Helical" evidence="1">
    <location>
        <begin position="46"/>
        <end position="63"/>
    </location>
</feature>
<keyword evidence="1" id="KW-0812">Transmembrane</keyword>